<keyword evidence="2" id="KW-1185">Reference proteome</keyword>
<name>A0ABT1A7V8_9PSEU</name>
<reference evidence="1" key="1">
    <citation type="submission" date="2021-04" db="EMBL/GenBank/DDBJ databases">
        <title>Pseudonocardia sp. nov., isolated from sandy soil of mangrove forest.</title>
        <authorList>
            <person name="Zan Z."/>
            <person name="Huang R."/>
            <person name="Liu W."/>
        </authorList>
    </citation>
    <scope>NUCLEOTIDE SEQUENCE</scope>
    <source>
        <strain evidence="1">S2-4</strain>
    </source>
</reference>
<dbReference type="EMBL" id="JAGSOV010000062">
    <property type="protein sequence ID" value="MCO1659116.1"/>
    <property type="molecule type" value="Genomic_DNA"/>
</dbReference>
<sequence>MSRLGPGRSFVLVRGADDGMAHLVGYRLYESGLIGGEGRYLAVCGRTVLAAAMAAEPGRVCRLCRAQLTP</sequence>
<gene>
    <name evidence="1" type="ORF">KDL28_29005</name>
</gene>
<evidence type="ECO:0000313" key="1">
    <source>
        <dbReference type="EMBL" id="MCO1659116.1"/>
    </source>
</evidence>
<accession>A0ABT1A7V8</accession>
<organism evidence="1 2">
    <name type="scientific">Pseudonocardia humida</name>
    <dbReference type="NCBI Taxonomy" id="2800819"/>
    <lineage>
        <taxon>Bacteria</taxon>
        <taxon>Bacillati</taxon>
        <taxon>Actinomycetota</taxon>
        <taxon>Actinomycetes</taxon>
        <taxon>Pseudonocardiales</taxon>
        <taxon>Pseudonocardiaceae</taxon>
        <taxon>Pseudonocardia</taxon>
    </lineage>
</organism>
<dbReference type="Proteomes" id="UP001165283">
    <property type="component" value="Unassembled WGS sequence"/>
</dbReference>
<evidence type="ECO:0000313" key="2">
    <source>
        <dbReference type="Proteomes" id="UP001165283"/>
    </source>
</evidence>
<proteinExistence type="predicted"/>
<protein>
    <submittedName>
        <fullName evidence="1">Uncharacterized protein</fullName>
    </submittedName>
</protein>
<comment type="caution">
    <text evidence="1">The sequence shown here is derived from an EMBL/GenBank/DDBJ whole genome shotgun (WGS) entry which is preliminary data.</text>
</comment>
<dbReference type="RefSeq" id="WP_252443768.1">
    <property type="nucleotide sequence ID" value="NZ_JAGSOV010000062.1"/>
</dbReference>